<dbReference type="Gene3D" id="3.40.50.150">
    <property type="entry name" value="Vaccinia Virus protein VP39"/>
    <property type="match status" value="1"/>
</dbReference>
<keyword evidence="2" id="KW-0808">Transferase</keyword>
<dbReference type="InterPro" id="IPR029063">
    <property type="entry name" value="SAM-dependent_MTases_sf"/>
</dbReference>
<dbReference type="EMBL" id="JADINF010000160">
    <property type="protein sequence ID" value="MBO8424632.1"/>
    <property type="molecule type" value="Genomic_DNA"/>
</dbReference>
<name>A0A940IDY8_9FIRM</name>
<dbReference type="Proteomes" id="UP000727857">
    <property type="component" value="Unassembled WGS sequence"/>
</dbReference>
<accession>A0A940IDY8</accession>
<reference evidence="2" key="2">
    <citation type="journal article" date="2021" name="PeerJ">
        <title>Extensive microbial diversity within the chicken gut microbiome revealed by metagenomics and culture.</title>
        <authorList>
            <person name="Gilroy R."/>
            <person name="Ravi A."/>
            <person name="Getino M."/>
            <person name="Pursley I."/>
            <person name="Horton D.L."/>
            <person name="Alikhan N.F."/>
            <person name="Baker D."/>
            <person name="Gharbi K."/>
            <person name="Hall N."/>
            <person name="Watson M."/>
            <person name="Adriaenssens E.M."/>
            <person name="Foster-Nyarko E."/>
            <person name="Jarju S."/>
            <person name="Secka A."/>
            <person name="Antonio M."/>
            <person name="Oren A."/>
            <person name="Chaudhuri R.R."/>
            <person name="La Ragione R."/>
            <person name="Hildebrand F."/>
            <person name="Pallen M.J."/>
        </authorList>
    </citation>
    <scope>NUCLEOTIDE SEQUENCE</scope>
    <source>
        <strain evidence="2">517</strain>
    </source>
</reference>
<organism evidence="2 3">
    <name type="scientific">Candidatus Stercoripulliclostridium pullicola</name>
    <dbReference type="NCBI Taxonomy" id="2840953"/>
    <lineage>
        <taxon>Bacteria</taxon>
        <taxon>Bacillati</taxon>
        <taxon>Bacillota</taxon>
        <taxon>Clostridia</taxon>
        <taxon>Eubacteriales</taxon>
        <taxon>Candidatus Stercoripulliclostridium</taxon>
    </lineage>
</organism>
<reference evidence="2" key="1">
    <citation type="submission" date="2020-10" db="EMBL/GenBank/DDBJ databases">
        <authorList>
            <person name="Gilroy R."/>
        </authorList>
    </citation>
    <scope>NUCLEOTIDE SEQUENCE</scope>
    <source>
        <strain evidence="2">517</strain>
    </source>
</reference>
<comment type="caution">
    <text evidence="2">The sequence shown here is derived from an EMBL/GenBank/DDBJ whole genome shotgun (WGS) entry which is preliminary data.</text>
</comment>
<dbReference type="GO" id="GO:0032259">
    <property type="term" value="P:methylation"/>
    <property type="evidence" value="ECO:0007669"/>
    <property type="project" value="UniProtKB-KW"/>
</dbReference>
<evidence type="ECO:0000313" key="2">
    <source>
        <dbReference type="EMBL" id="MBO8424632.1"/>
    </source>
</evidence>
<dbReference type="SUPFAM" id="SSF53335">
    <property type="entry name" value="S-adenosyl-L-methionine-dependent methyltransferases"/>
    <property type="match status" value="1"/>
</dbReference>
<dbReference type="Pfam" id="PF08241">
    <property type="entry name" value="Methyltransf_11"/>
    <property type="match status" value="1"/>
</dbReference>
<evidence type="ECO:0000259" key="1">
    <source>
        <dbReference type="Pfam" id="PF08241"/>
    </source>
</evidence>
<gene>
    <name evidence="2" type="ORF">IAB16_06390</name>
</gene>
<protein>
    <submittedName>
        <fullName evidence="2">Class I SAM-dependent methyltransferase</fullName>
    </submittedName>
</protein>
<dbReference type="InterPro" id="IPR013216">
    <property type="entry name" value="Methyltransf_11"/>
</dbReference>
<dbReference type="AlphaFoldDB" id="A0A940IDY8"/>
<dbReference type="CDD" id="cd02440">
    <property type="entry name" value="AdoMet_MTases"/>
    <property type="match status" value="1"/>
</dbReference>
<dbReference type="GO" id="GO:0008757">
    <property type="term" value="F:S-adenosylmethionine-dependent methyltransferase activity"/>
    <property type="evidence" value="ECO:0007669"/>
    <property type="project" value="InterPro"/>
</dbReference>
<proteinExistence type="predicted"/>
<evidence type="ECO:0000313" key="3">
    <source>
        <dbReference type="Proteomes" id="UP000727857"/>
    </source>
</evidence>
<keyword evidence="2" id="KW-0489">Methyltransferase</keyword>
<sequence>MNNYDTLGAVYDEWFMENDKLFEAEYRAVLSLLDAGAEYKEIGVGTGIFAEKLGIREGVEPSEDMARFARKRGVRVIGGVAEKLPYPADSAEGLVMITVDPFLTDINAAFKEAYRALEEGGSFVIAFIDRATPLGAGYEEHKEESDFYRGATFRSHDEIREIAEKAGFTYVRSVQTVFDLANAAQEVKDGHGEGVFAVAKFVKKR</sequence>
<feature type="domain" description="Methyltransferase type 11" evidence="1">
    <location>
        <begin position="41"/>
        <end position="125"/>
    </location>
</feature>